<reference evidence="7" key="1">
    <citation type="submission" date="2015-02" db="EMBL/GenBank/DDBJ databases">
        <title>Genome sequencing for Strongylocentrotus purpuratus.</title>
        <authorList>
            <person name="Murali S."/>
            <person name="Liu Y."/>
            <person name="Vee V."/>
            <person name="English A."/>
            <person name="Wang M."/>
            <person name="Skinner E."/>
            <person name="Han Y."/>
            <person name="Muzny D.M."/>
            <person name="Worley K.C."/>
            <person name="Gibbs R.A."/>
        </authorList>
    </citation>
    <scope>NUCLEOTIDE SEQUENCE</scope>
</reference>
<evidence type="ECO:0000259" key="5">
    <source>
        <dbReference type="PROSITE" id="PS50923"/>
    </source>
</evidence>
<feature type="domain" description="Sushi" evidence="5">
    <location>
        <begin position="81"/>
        <end position="144"/>
    </location>
</feature>
<dbReference type="GeneID" id="115926233"/>
<dbReference type="Gene3D" id="2.10.70.10">
    <property type="entry name" value="Complement Module, domain 1"/>
    <property type="match status" value="2"/>
</dbReference>
<dbReference type="EnsemblMetazoa" id="XM_030990923">
    <property type="protein sequence ID" value="XP_030846783"/>
    <property type="gene ID" value="LOC115926233"/>
</dbReference>
<evidence type="ECO:0000313" key="7">
    <source>
        <dbReference type="Proteomes" id="UP000007110"/>
    </source>
</evidence>
<dbReference type="InterPro" id="IPR043555">
    <property type="entry name" value="SRPX-like"/>
</dbReference>
<sequence>MSGNSKKCEVIVTVQVFRCPRLQAPSRGSIAKCSDPVYGTECTFSCNEGYELLGSPSRECVLQNGLAPASWDGTQPVCQVKTCEVLPTAPLVIKSGCSAVPPDTEPYGTLCSFYCPYGHGGVGESQKRCQADGTWTSTNFTCGDFQPPTFTYCPFDFIVYASRGGFEADVTWNVTATDNEGLSPSISCNVQQGMMVEGDYSVTCVAMDTSRNSARCSFDVSVKSKEVMV</sequence>
<dbReference type="InParanoid" id="A0A7M7P6A3"/>
<dbReference type="Proteomes" id="UP000007110">
    <property type="component" value="Unassembled WGS sequence"/>
</dbReference>
<feature type="disulfide bond" evidence="3">
    <location>
        <begin position="115"/>
        <end position="142"/>
    </location>
</feature>
<dbReference type="PROSITE" id="PS50825">
    <property type="entry name" value="HYR"/>
    <property type="match status" value="1"/>
</dbReference>
<dbReference type="SUPFAM" id="SSF57535">
    <property type="entry name" value="Complement control module/SCR domain"/>
    <property type="match status" value="2"/>
</dbReference>
<comment type="caution">
    <text evidence="3">Lacks conserved residue(s) required for the propagation of feature annotation.</text>
</comment>
<dbReference type="Pfam" id="PF00084">
    <property type="entry name" value="Sushi"/>
    <property type="match status" value="2"/>
</dbReference>
<dbReference type="OrthoDB" id="406096at2759"/>
<dbReference type="CDD" id="cd00033">
    <property type="entry name" value="CCP"/>
    <property type="match status" value="2"/>
</dbReference>
<evidence type="ECO:0000313" key="6">
    <source>
        <dbReference type="EnsemblMetazoa" id="XP_030846783"/>
    </source>
</evidence>
<dbReference type="OMA" id="CEPLEDP"/>
<dbReference type="PROSITE" id="PS50923">
    <property type="entry name" value="SUSHI"/>
    <property type="match status" value="2"/>
</dbReference>
<evidence type="ECO:0000259" key="4">
    <source>
        <dbReference type="PROSITE" id="PS50825"/>
    </source>
</evidence>
<proteinExistence type="predicted"/>
<evidence type="ECO:0000256" key="3">
    <source>
        <dbReference type="PROSITE-ProRule" id="PRU00302"/>
    </source>
</evidence>
<dbReference type="Pfam" id="PF02494">
    <property type="entry name" value="HYR"/>
    <property type="match status" value="1"/>
</dbReference>
<dbReference type="PANTHER" id="PTHR46343">
    <property type="entry name" value="HYR DOMAIN-CONTAINING PROTEIN"/>
    <property type="match status" value="1"/>
</dbReference>
<protein>
    <submittedName>
        <fullName evidence="6">Uncharacterized protein</fullName>
    </submittedName>
</protein>
<evidence type="ECO:0000256" key="1">
    <source>
        <dbReference type="ARBA" id="ARBA00022737"/>
    </source>
</evidence>
<dbReference type="KEGG" id="spu:115926233"/>
<keyword evidence="3" id="KW-0768">Sushi</keyword>
<dbReference type="AlphaFoldDB" id="A0A7M7P6A3"/>
<evidence type="ECO:0000256" key="2">
    <source>
        <dbReference type="ARBA" id="ARBA00023157"/>
    </source>
</evidence>
<dbReference type="PANTHER" id="PTHR46343:SF2">
    <property type="entry name" value="SUSHI_VON WILLEBRAND FACTOR TYPE A_EGF_PENTRAXIN DOMAIN-CONTAINING 1"/>
    <property type="match status" value="1"/>
</dbReference>
<accession>A0A7M7P6A3</accession>
<feature type="domain" description="Sushi" evidence="5">
    <location>
        <begin position="17"/>
        <end position="80"/>
    </location>
</feature>
<keyword evidence="1" id="KW-0677">Repeat</keyword>
<keyword evidence="2 3" id="KW-1015">Disulfide bond</keyword>
<feature type="domain" description="HYR" evidence="4">
    <location>
        <begin position="143"/>
        <end position="224"/>
    </location>
</feature>
<organism evidence="6 7">
    <name type="scientific">Strongylocentrotus purpuratus</name>
    <name type="common">Purple sea urchin</name>
    <dbReference type="NCBI Taxonomy" id="7668"/>
    <lineage>
        <taxon>Eukaryota</taxon>
        <taxon>Metazoa</taxon>
        <taxon>Echinodermata</taxon>
        <taxon>Eleutherozoa</taxon>
        <taxon>Echinozoa</taxon>
        <taxon>Echinoidea</taxon>
        <taxon>Euechinoidea</taxon>
        <taxon>Echinacea</taxon>
        <taxon>Camarodonta</taxon>
        <taxon>Echinidea</taxon>
        <taxon>Strongylocentrotidae</taxon>
        <taxon>Strongylocentrotus</taxon>
    </lineage>
</organism>
<dbReference type="InterPro" id="IPR000436">
    <property type="entry name" value="Sushi_SCR_CCP_dom"/>
</dbReference>
<dbReference type="RefSeq" id="XP_030846783.1">
    <property type="nucleotide sequence ID" value="XM_030990923.1"/>
</dbReference>
<keyword evidence="7" id="KW-1185">Reference proteome</keyword>
<reference evidence="6" key="2">
    <citation type="submission" date="2021-01" db="UniProtKB">
        <authorList>
            <consortium name="EnsemblMetazoa"/>
        </authorList>
    </citation>
    <scope>IDENTIFICATION</scope>
</reference>
<name>A0A7M7P6A3_STRPU</name>
<dbReference type="InterPro" id="IPR003410">
    <property type="entry name" value="HYR_dom"/>
</dbReference>
<dbReference type="InterPro" id="IPR035976">
    <property type="entry name" value="Sushi/SCR/CCP_sf"/>
</dbReference>
<dbReference type="SMART" id="SM00032">
    <property type="entry name" value="CCP"/>
    <property type="match status" value="2"/>
</dbReference>